<gene>
    <name evidence="1" type="ORF">PXEA_LOCUS26900</name>
</gene>
<sequence>MSCHHDASHFHRIQSDLSAMARPDHLQADCTRRPAPPYSTNLVVSPSSRNHSVFRCPSSSLSCWTYEDDWRISRWPIIVKITSCRLHSDGCAFLVRLYCALTIEASTRPLLSI</sequence>
<protein>
    <submittedName>
        <fullName evidence="1">Uncharacterized protein</fullName>
    </submittedName>
</protein>
<keyword evidence="2" id="KW-1185">Reference proteome</keyword>
<dbReference type="AlphaFoldDB" id="A0A448XCD4"/>
<organism evidence="1 2">
    <name type="scientific">Protopolystoma xenopodis</name>
    <dbReference type="NCBI Taxonomy" id="117903"/>
    <lineage>
        <taxon>Eukaryota</taxon>
        <taxon>Metazoa</taxon>
        <taxon>Spiralia</taxon>
        <taxon>Lophotrochozoa</taxon>
        <taxon>Platyhelminthes</taxon>
        <taxon>Monogenea</taxon>
        <taxon>Polyopisthocotylea</taxon>
        <taxon>Polystomatidea</taxon>
        <taxon>Polystomatidae</taxon>
        <taxon>Protopolystoma</taxon>
    </lineage>
</organism>
<accession>A0A448XCD4</accession>
<reference evidence="1" key="1">
    <citation type="submission" date="2018-11" db="EMBL/GenBank/DDBJ databases">
        <authorList>
            <consortium name="Pathogen Informatics"/>
        </authorList>
    </citation>
    <scope>NUCLEOTIDE SEQUENCE</scope>
</reference>
<name>A0A448XCD4_9PLAT</name>
<comment type="caution">
    <text evidence="1">The sequence shown here is derived from an EMBL/GenBank/DDBJ whole genome shotgun (WGS) entry which is preliminary data.</text>
</comment>
<dbReference type="Proteomes" id="UP000784294">
    <property type="component" value="Unassembled WGS sequence"/>
</dbReference>
<evidence type="ECO:0000313" key="2">
    <source>
        <dbReference type="Proteomes" id="UP000784294"/>
    </source>
</evidence>
<proteinExistence type="predicted"/>
<dbReference type="EMBL" id="CAAALY010245806">
    <property type="protein sequence ID" value="VEL33460.1"/>
    <property type="molecule type" value="Genomic_DNA"/>
</dbReference>
<evidence type="ECO:0000313" key="1">
    <source>
        <dbReference type="EMBL" id="VEL33460.1"/>
    </source>
</evidence>